<name>A0A2P8QES2_9ACTN</name>
<feature type="region of interest" description="Disordered" evidence="1">
    <location>
        <begin position="98"/>
        <end position="132"/>
    </location>
</feature>
<feature type="compositionally biased region" description="Low complexity" evidence="1">
    <location>
        <begin position="199"/>
        <end position="211"/>
    </location>
</feature>
<keyword evidence="4" id="KW-1185">Reference proteome</keyword>
<organism evidence="3 4">
    <name type="scientific">Streptomyces dioscori</name>
    <dbReference type="NCBI Taxonomy" id="2109333"/>
    <lineage>
        <taxon>Bacteria</taxon>
        <taxon>Bacillati</taxon>
        <taxon>Actinomycetota</taxon>
        <taxon>Actinomycetes</taxon>
        <taxon>Kitasatosporales</taxon>
        <taxon>Streptomycetaceae</taxon>
        <taxon>Streptomyces</taxon>
        <taxon>Streptomyces aurantiacus group</taxon>
    </lineage>
</organism>
<dbReference type="RefSeq" id="WP_107014491.1">
    <property type="nucleotide sequence ID" value="NZ_KZ679038.1"/>
</dbReference>
<gene>
    <name evidence="3" type="ORF">C6Y14_00980</name>
</gene>
<comment type="caution">
    <text evidence="3">The sequence shown here is derived from an EMBL/GenBank/DDBJ whole genome shotgun (WGS) entry which is preliminary data.</text>
</comment>
<dbReference type="InterPro" id="IPR011055">
    <property type="entry name" value="Dup_hybrid_motif"/>
</dbReference>
<feature type="region of interest" description="Disordered" evidence="1">
    <location>
        <begin position="169"/>
        <end position="211"/>
    </location>
</feature>
<sequence>MPTLYTPFRGTYGIVRGFTGSDYRRHHTGIDYRTPHGTPILASAAGTVVKSVDLTYSYGRFIVVAHADRTFTVYAHLSLRQAALGARVVAGQRIGLSGNTGNSSGPHLHFEVRRGRNSSGASVNPRPLLRGNPPVATALAELPETAATADLTEPTGLIDLADLADLVDEPDTAEAAGDVPAAGPCGSTGSDIEEEEQAAQEQAAEAEGTLP</sequence>
<feature type="domain" description="M23ase beta-sheet core" evidence="2">
    <location>
        <begin position="26"/>
        <end position="119"/>
    </location>
</feature>
<dbReference type="OrthoDB" id="5244067at2"/>
<dbReference type="Proteomes" id="UP000240429">
    <property type="component" value="Unassembled WGS sequence"/>
</dbReference>
<evidence type="ECO:0000313" key="4">
    <source>
        <dbReference type="Proteomes" id="UP000240429"/>
    </source>
</evidence>
<evidence type="ECO:0000313" key="3">
    <source>
        <dbReference type="EMBL" id="PSM44736.1"/>
    </source>
</evidence>
<dbReference type="EMBL" id="PYBJ01000001">
    <property type="protein sequence ID" value="PSM44736.1"/>
    <property type="molecule type" value="Genomic_DNA"/>
</dbReference>
<evidence type="ECO:0000259" key="2">
    <source>
        <dbReference type="Pfam" id="PF01551"/>
    </source>
</evidence>
<dbReference type="Gene3D" id="2.70.70.10">
    <property type="entry name" value="Glucose Permease (Domain IIA)"/>
    <property type="match status" value="1"/>
</dbReference>
<dbReference type="PANTHER" id="PTHR21666:SF270">
    <property type="entry name" value="MUREIN HYDROLASE ACTIVATOR ENVC"/>
    <property type="match status" value="1"/>
</dbReference>
<accession>A0A2P8QES2</accession>
<dbReference type="CDD" id="cd12797">
    <property type="entry name" value="M23_peptidase"/>
    <property type="match status" value="1"/>
</dbReference>
<dbReference type="PANTHER" id="PTHR21666">
    <property type="entry name" value="PEPTIDASE-RELATED"/>
    <property type="match status" value="1"/>
</dbReference>
<dbReference type="GO" id="GO:0004222">
    <property type="term" value="F:metalloendopeptidase activity"/>
    <property type="evidence" value="ECO:0007669"/>
    <property type="project" value="TreeGrafter"/>
</dbReference>
<dbReference type="AlphaFoldDB" id="A0A2P8QES2"/>
<dbReference type="Pfam" id="PF01551">
    <property type="entry name" value="Peptidase_M23"/>
    <property type="match status" value="1"/>
</dbReference>
<evidence type="ECO:0000256" key="1">
    <source>
        <dbReference type="SAM" id="MobiDB-lite"/>
    </source>
</evidence>
<dbReference type="InterPro" id="IPR016047">
    <property type="entry name" value="M23ase_b-sheet_dom"/>
</dbReference>
<reference evidence="3 4" key="1">
    <citation type="submission" date="2018-03" db="EMBL/GenBank/DDBJ databases">
        <title>Streptomyces dioscori sp. nov., a novel endophytic actinobacterium isolated from bulbil of Dioscorea bulbifera L.</title>
        <authorList>
            <person name="Zhikuan W."/>
        </authorList>
    </citation>
    <scope>NUCLEOTIDE SEQUENCE [LARGE SCALE GENOMIC DNA]</scope>
    <source>
        <strain evidence="3 4">A217</strain>
    </source>
</reference>
<proteinExistence type="predicted"/>
<dbReference type="InterPro" id="IPR050570">
    <property type="entry name" value="Cell_wall_metabolism_enzyme"/>
</dbReference>
<dbReference type="SUPFAM" id="SSF51261">
    <property type="entry name" value="Duplicated hybrid motif"/>
    <property type="match status" value="1"/>
</dbReference>
<protein>
    <recommendedName>
        <fullName evidence="2">M23ase beta-sheet core domain-containing protein</fullName>
    </recommendedName>
</protein>